<dbReference type="InterPro" id="IPR049366">
    <property type="entry name" value="RGL11_C"/>
</dbReference>
<dbReference type="InterPro" id="IPR008979">
    <property type="entry name" value="Galactose-bd-like_sf"/>
</dbReference>
<evidence type="ECO:0000256" key="1">
    <source>
        <dbReference type="SAM" id="MobiDB-lite"/>
    </source>
</evidence>
<reference evidence="4 5" key="1">
    <citation type="submission" date="2020-07" db="EMBL/GenBank/DDBJ databases">
        <title>Sequencing the genomes of 1000 actinobacteria strains.</title>
        <authorList>
            <person name="Klenk H.-P."/>
        </authorList>
    </citation>
    <scope>NUCLEOTIDE SEQUENCE [LARGE SCALE GENOMIC DNA]</scope>
    <source>
        <strain evidence="4 5">CXB654</strain>
    </source>
</reference>
<keyword evidence="2" id="KW-0732">Signal</keyword>
<evidence type="ECO:0000313" key="5">
    <source>
        <dbReference type="Proteomes" id="UP000589036"/>
    </source>
</evidence>
<dbReference type="InterPro" id="IPR000421">
    <property type="entry name" value="FA58C"/>
</dbReference>
<dbReference type="Pfam" id="PF00754">
    <property type="entry name" value="F5_F8_type_C"/>
    <property type="match status" value="1"/>
</dbReference>
<evidence type="ECO:0000313" key="4">
    <source>
        <dbReference type="EMBL" id="NYE46749.1"/>
    </source>
</evidence>
<feature type="signal peptide" evidence="2">
    <location>
        <begin position="1"/>
        <end position="43"/>
    </location>
</feature>
<dbReference type="EMBL" id="JACCCC010000001">
    <property type="protein sequence ID" value="NYE46749.1"/>
    <property type="molecule type" value="Genomic_DNA"/>
</dbReference>
<sequence>MPEPARRPAPAAPRPPRSAARASTLTALALTGALTCTATPALAEEPTGSATIEPELISEIDTSAAGGGARMLLGDVDGDGRRDIVMMQPTYSADDRYIGRQVQALTAYDITGEMLWQAGTPDPRVERNGTDIPAQIHDLDGDGRNEVVAVMDDRFTVLDGGTGDFVRDFALPHPEAHDAIAFADFRGTGRPNDILLKDRYNQIWALDDQGEVLWTHEGDVGHYPWPVDLDGDGRQELMAGYDLLDSDGSVLWSADMADHADTMWMGDVDGDGETNVVLGGAETVAHDTEGNEVWRNNETVESQNVILGDFRPDLPGLETLGLDRIDRSDDGVDGLFLIDSEGSMVFQEDRRTRGCWGSIPGKVHNWDGEHSDLMMAWNRGCGELPSVFNGDGDVVTRFEVDGRLQTADLCGDDKEEIVNFVLGETARVYANGGCDPDSHVTGEPLPQTKQYYNFTRYTAGEQPFDHAPAGTARGSSARDGSGADLATDGDPATAWRPAPRDGRPSWLVDLGTRREITSLLLTPRTGARVDYRVESSTDRESWTELTSGTFTGKGEQEHDVTGIGRYVRVSFDRAGPAGLADIRVLGNR</sequence>
<gene>
    <name evidence="4" type="ORF">HDA32_001869</name>
</gene>
<evidence type="ECO:0000256" key="2">
    <source>
        <dbReference type="SAM" id="SignalP"/>
    </source>
</evidence>
<name>A0A852TRV8_9ACTN</name>
<dbReference type="Proteomes" id="UP000589036">
    <property type="component" value="Unassembled WGS sequence"/>
</dbReference>
<evidence type="ECO:0000259" key="3">
    <source>
        <dbReference type="PROSITE" id="PS50022"/>
    </source>
</evidence>
<feature type="region of interest" description="Disordered" evidence="1">
    <location>
        <begin position="462"/>
        <end position="504"/>
    </location>
</feature>
<dbReference type="InterPro" id="IPR028994">
    <property type="entry name" value="Integrin_alpha_N"/>
</dbReference>
<keyword evidence="5" id="KW-1185">Reference proteome</keyword>
<dbReference type="SUPFAM" id="SSF49785">
    <property type="entry name" value="Galactose-binding domain-like"/>
    <property type="match status" value="1"/>
</dbReference>
<proteinExistence type="predicted"/>
<feature type="domain" description="F5/8 type C" evidence="3">
    <location>
        <begin position="452"/>
        <end position="587"/>
    </location>
</feature>
<organism evidence="4 5">
    <name type="scientific">Spinactinospora alkalitolerans</name>
    <dbReference type="NCBI Taxonomy" id="687207"/>
    <lineage>
        <taxon>Bacteria</taxon>
        <taxon>Bacillati</taxon>
        <taxon>Actinomycetota</taxon>
        <taxon>Actinomycetes</taxon>
        <taxon>Streptosporangiales</taxon>
        <taxon>Nocardiopsidaceae</taxon>
        <taxon>Spinactinospora</taxon>
    </lineage>
</organism>
<dbReference type="RefSeq" id="WP_179642806.1">
    <property type="nucleotide sequence ID" value="NZ_BAAAYY010000033.1"/>
</dbReference>
<dbReference type="AlphaFoldDB" id="A0A852TRV8"/>
<comment type="caution">
    <text evidence="4">The sequence shown here is derived from an EMBL/GenBank/DDBJ whole genome shotgun (WGS) entry which is preliminary data.</text>
</comment>
<dbReference type="PROSITE" id="PS50022">
    <property type="entry name" value="FA58C_3"/>
    <property type="match status" value="1"/>
</dbReference>
<dbReference type="Pfam" id="PF21348">
    <property type="entry name" value="RGL11_C"/>
    <property type="match status" value="1"/>
</dbReference>
<feature type="chain" id="PRO_5032912849" description="F5/8 type C domain-containing protein" evidence="2">
    <location>
        <begin position="44"/>
        <end position="588"/>
    </location>
</feature>
<protein>
    <recommendedName>
        <fullName evidence="3">F5/8 type C domain-containing protein</fullName>
    </recommendedName>
</protein>
<dbReference type="SUPFAM" id="SSF69318">
    <property type="entry name" value="Integrin alpha N-terminal domain"/>
    <property type="match status" value="1"/>
</dbReference>
<accession>A0A852TRV8</accession>
<dbReference type="Gene3D" id="2.60.120.260">
    <property type="entry name" value="Galactose-binding domain-like"/>
    <property type="match status" value="1"/>
</dbReference>